<dbReference type="eggNOG" id="ENOG5032SXU">
    <property type="taxonomic scope" value="Bacteria"/>
</dbReference>
<dbReference type="PANTHER" id="PTHR38471:SF2">
    <property type="entry name" value="FOUR HELIX BUNDLE PROTEIN"/>
    <property type="match status" value="1"/>
</dbReference>
<dbReference type="PATRIC" id="fig|402612.5.peg.1138"/>
<dbReference type="AlphaFoldDB" id="A6GYP0"/>
<evidence type="ECO:0008006" key="3">
    <source>
        <dbReference type="Google" id="ProtNLM"/>
    </source>
</evidence>
<dbReference type="InterPro" id="IPR012657">
    <property type="entry name" value="23S_rRNA-intervening_sequence"/>
</dbReference>
<dbReference type="Pfam" id="PF05635">
    <property type="entry name" value="23S_rRNA_IVP"/>
    <property type="match status" value="1"/>
</dbReference>
<organism evidence="1 2">
    <name type="scientific">Flavobacterium psychrophilum (strain ATCC 49511 / DSM 21280 / CIP 103535 / JIP02/86)</name>
    <dbReference type="NCBI Taxonomy" id="402612"/>
    <lineage>
        <taxon>Bacteria</taxon>
        <taxon>Pseudomonadati</taxon>
        <taxon>Bacteroidota</taxon>
        <taxon>Flavobacteriia</taxon>
        <taxon>Flavobacteriales</taxon>
        <taxon>Flavobacteriaceae</taxon>
        <taxon>Flavobacterium</taxon>
    </lineage>
</organism>
<dbReference type="EMBL" id="AM398681">
    <property type="protein sequence ID" value="CAL43213.1"/>
    <property type="molecule type" value="Genomic_DNA"/>
</dbReference>
<dbReference type="STRING" id="402612.FP1126"/>
<dbReference type="EnsemblBacteria" id="CAL43213">
    <property type="protein sequence ID" value="CAL43213"/>
    <property type="gene ID" value="FP1126"/>
</dbReference>
<dbReference type="GeneID" id="66553029"/>
<dbReference type="Gene3D" id="1.20.1440.60">
    <property type="entry name" value="23S rRNA-intervening sequence"/>
    <property type="match status" value="1"/>
</dbReference>
<dbReference type="RefSeq" id="WP_011963264.1">
    <property type="nucleotide sequence ID" value="NC_009613.3"/>
</dbReference>
<accession>A6GYP0</accession>
<dbReference type="HOGENOM" id="CLU_129874_0_4_10"/>
<reference evidence="1 2" key="1">
    <citation type="journal article" date="2007" name="Nat. Biotechnol.">
        <title>Complete genome sequence of the fish pathogen Flavobacterium psychrophilum.</title>
        <authorList>
            <person name="Duchaud E."/>
            <person name="Boussaha M."/>
            <person name="Loux V."/>
            <person name="Bernardet J.F."/>
            <person name="Michel C."/>
            <person name="Kerouault B."/>
            <person name="Mondot S."/>
            <person name="Nicolas P."/>
            <person name="Bossy R."/>
            <person name="Caron C."/>
            <person name="Bessieres P."/>
            <person name="Gibrat J.F."/>
            <person name="Claverol S."/>
            <person name="Dumetz F."/>
            <person name="Le Henaff M."/>
            <person name="Benmansour A."/>
        </authorList>
    </citation>
    <scope>NUCLEOTIDE SEQUENCE [LARGE SCALE GENOMIC DNA]</scope>
    <source>
        <strain evidence="2">ATCC 49511 / DSM 21280 / CIP 103535 / JIP02/86</strain>
    </source>
</reference>
<dbReference type="CDD" id="cd16377">
    <property type="entry name" value="23S_rRNA_IVP_like"/>
    <property type="match status" value="1"/>
</dbReference>
<sequence length="126" mass="14477">MFTYSFEKLEVWVESKNFSKSIYLVTSKFPDNEKYGLISQLRRASISICSNIAEGSARNSFKDKAHFTTMAFSSAVEVLNQLIICFEIEFISENEYFKLRGDLESITNKLNALRTYQVNKSTEASK</sequence>
<evidence type="ECO:0000313" key="1">
    <source>
        <dbReference type="EMBL" id="CAL43213.1"/>
    </source>
</evidence>
<evidence type="ECO:0000313" key="2">
    <source>
        <dbReference type="Proteomes" id="UP000006394"/>
    </source>
</evidence>
<dbReference type="NCBIfam" id="TIGR02436">
    <property type="entry name" value="four helix bundle protein"/>
    <property type="match status" value="1"/>
</dbReference>
<dbReference type="OrthoDB" id="9811959at2"/>
<dbReference type="KEGG" id="fps:FP1126"/>
<dbReference type="PANTHER" id="PTHR38471">
    <property type="entry name" value="FOUR HELIX BUNDLE PROTEIN"/>
    <property type="match status" value="1"/>
</dbReference>
<dbReference type="SUPFAM" id="SSF158446">
    <property type="entry name" value="IVS-encoded protein-like"/>
    <property type="match status" value="1"/>
</dbReference>
<name>A6GYP0_FLAPJ</name>
<dbReference type="Proteomes" id="UP000006394">
    <property type="component" value="Chromosome"/>
</dbReference>
<keyword evidence="2" id="KW-1185">Reference proteome</keyword>
<dbReference type="InterPro" id="IPR036583">
    <property type="entry name" value="23S_rRNA_IVS_sf"/>
</dbReference>
<proteinExistence type="predicted"/>
<protein>
    <recommendedName>
        <fullName evidence="3">Four helix bundle protein</fullName>
    </recommendedName>
</protein>
<gene>
    <name evidence="1" type="ordered locus">FP1126</name>
</gene>